<comment type="caution">
    <text evidence="1">The sequence shown here is derived from an EMBL/GenBank/DDBJ whole genome shotgun (WGS) entry which is preliminary data.</text>
</comment>
<dbReference type="Proteomes" id="UP000663879">
    <property type="component" value="Unassembled WGS sequence"/>
</dbReference>
<gene>
    <name evidence="1" type="ORF">OXX778_LOCUS13367</name>
</gene>
<reference evidence="1" key="1">
    <citation type="submission" date="2021-02" db="EMBL/GenBank/DDBJ databases">
        <authorList>
            <person name="Nowell W R."/>
        </authorList>
    </citation>
    <scope>NUCLEOTIDE SEQUENCE</scope>
    <source>
        <strain evidence="1">Ploen Becks lab</strain>
    </source>
</reference>
<name>A0A814C650_9BILA</name>
<dbReference type="OrthoDB" id="10580045at2759"/>
<proteinExistence type="predicted"/>
<accession>A0A814C650</accession>
<protein>
    <submittedName>
        <fullName evidence="1">Uncharacterized protein</fullName>
    </submittedName>
</protein>
<keyword evidence="2" id="KW-1185">Reference proteome</keyword>
<sequence>MSIIYSRGQNQSCYDENEQGKSFAAIGRELNRTKSCIKRIVDWYNETNSYQDRPKSERPRISTLKINGKQINGNYRIERPPVLLVAVLAASVTSKAILKNEIAEIDPKLFQFAVDFYNQLIAEPINTLASALASMSVHLFAGIATEGISGFGKRELVQDNKFLGDLWDSLSGSLFEGANSLVTNLATSLTQWLVNFALGGNNKGFWSDLGGSLLGGLTDVGNQVAQVTGIFLTQLLLSIGNNNKGLTDLFSNVTSTLGGALDSAVQAAAFQIAVWLLNVTENGLLPTIGKRSLTN</sequence>
<evidence type="ECO:0000313" key="2">
    <source>
        <dbReference type="Proteomes" id="UP000663879"/>
    </source>
</evidence>
<dbReference type="AlphaFoldDB" id="A0A814C650"/>
<evidence type="ECO:0000313" key="1">
    <source>
        <dbReference type="EMBL" id="CAF0939805.1"/>
    </source>
</evidence>
<organism evidence="1 2">
    <name type="scientific">Brachionus calyciflorus</name>
    <dbReference type="NCBI Taxonomy" id="104777"/>
    <lineage>
        <taxon>Eukaryota</taxon>
        <taxon>Metazoa</taxon>
        <taxon>Spiralia</taxon>
        <taxon>Gnathifera</taxon>
        <taxon>Rotifera</taxon>
        <taxon>Eurotatoria</taxon>
        <taxon>Monogononta</taxon>
        <taxon>Pseudotrocha</taxon>
        <taxon>Ploima</taxon>
        <taxon>Brachionidae</taxon>
        <taxon>Brachionus</taxon>
    </lineage>
</organism>
<dbReference type="EMBL" id="CAJNOC010002553">
    <property type="protein sequence ID" value="CAF0939805.1"/>
    <property type="molecule type" value="Genomic_DNA"/>
</dbReference>